<evidence type="ECO:0000256" key="2">
    <source>
        <dbReference type="SAM" id="SignalP"/>
    </source>
</evidence>
<protein>
    <submittedName>
        <fullName evidence="3">Lectin</fullName>
    </submittedName>
</protein>
<proteinExistence type="predicted"/>
<evidence type="ECO:0000313" key="4">
    <source>
        <dbReference type="Proteomes" id="UP001431217"/>
    </source>
</evidence>
<dbReference type="EMBL" id="JAMBEP010000001">
    <property type="protein sequence ID" value="MCL1634677.1"/>
    <property type="molecule type" value="Genomic_DNA"/>
</dbReference>
<organism evidence="3 4">
    <name type="scientific">Luteimonas galliterrae</name>
    <dbReference type="NCBI Taxonomy" id="2940486"/>
    <lineage>
        <taxon>Bacteria</taxon>
        <taxon>Pseudomonadati</taxon>
        <taxon>Pseudomonadota</taxon>
        <taxon>Gammaproteobacteria</taxon>
        <taxon>Lysobacterales</taxon>
        <taxon>Lysobacteraceae</taxon>
        <taxon>Luteimonas</taxon>
    </lineage>
</organism>
<feature type="signal peptide" evidence="2">
    <location>
        <begin position="1"/>
        <end position="19"/>
    </location>
</feature>
<feature type="chain" id="PRO_5046073855" evidence="2">
    <location>
        <begin position="20"/>
        <end position="207"/>
    </location>
</feature>
<dbReference type="Proteomes" id="UP001431217">
    <property type="component" value="Unassembled WGS sequence"/>
</dbReference>
<feature type="compositionally biased region" description="Low complexity" evidence="1">
    <location>
        <begin position="38"/>
        <end position="63"/>
    </location>
</feature>
<accession>A0ABT0MIH8</accession>
<dbReference type="PROSITE" id="PS51257">
    <property type="entry name" value="PROKAR_LIPOPROTEIN"/>
    <property type="match status" value="1"/>
</dbReference>
<keyword evidence="2" id="KW-0732">Signal</keyword>
<evidence type="ECO:0000313" key="3">
    <source>
        <dbReference type="EMBL" id="MCL1634677.1"/>
    </source>
</evidence>
<keyword evidence="4" id="KW-1185">Reference proteome</keyword>
<comment type="caution">
    <text evidence="3">The sequence shown here is derived from an EMBL/GenBank/DDBJ whole genome shotgun (WGS) entry which is preliminary data.</text>
</comment>
<feature type="region of interest" description="Disordered" evidence="1">
    <location>
        <begin position="20"/>
        <end position="63"/>
    </location>
</feature>
<dbReference type="RefSeq" id="WP_249473261.1">
    <property type="nucleotide sequence ID" value="NZ_JAMBEP010000001.1"/>
</dbReference>
<reference evidence="3 4" key="1">
    <citation type="submission" date="2022-05" db="EMBL/GenBank/DDBJ databases">
        <title>Luteimonas sp. SX5, whole genome shotgun sequencing project.</title>
        <authorList>
            <person name="Zhao G."/>
            <person name="Shen L."/>
        </authorList>
    </citation>
    <scope>NUCLEOTIDE SEQUENCE [LARGE SCALE GENOMIC DNA]</scope>
    <source>
        <strain evidence="3 4">SX5</strain>
    </source>
</reference>
<sequence length="207" mass="21616">MKRSLSAIALLALALSACDAERKPQQETAATPQPPTPALDQPAEDVPPATAPPGTAVPAPVPGTYEGYGKTRFGMSADAVRQNWDGELAGVPGADTACYYLRPKQADGAGWPALMFENGKFVRYDVETIADVAPGGGQVGMSADDIKTAYAGRVEEQPHKYVEGGKNLRVKSTDGASAIVFEVDAAGKVTAWHVGVPPQVDYVEGCS</sequence>
<name>A0ABT0MIH8_9GAMM</name>
<evidence type="ECO:0000256" key="1">
    <source>
        <dbReference type="SAM" id="MobiDB-lite"/>
    </source>
</evidence>
<gene>
    <name evidence="3" type="ORF">M2650_08550</name>
</gene>